<comment type="caution">
    <text evidence="2">The sequence shown here is derived from an EMBL/GenBank/DDBJ whole genome shotgun (WGS) entry which is preliminary data.</text>
</comment>
<sequence>MELLTLSRQIAEKISQLKEKINSLNTDIENSDMLRKENEIAFNELINDFDEIKTEFLALNKTKLKEIYVENLSLSQKYLKLSEEAKRFNSRFNKDEKETQVIMIFKRERLMKHSFKRYRDTPMNLENLRKINESKDKKIVDC</sequence>
<protein>
    <submittedName>
        <fullName evidence="2">Uncharacterized protein</fullName>
    </submittedName>
</protein>
<evidence type="ECO:0000313" key="2">
    <source>
        <dbReference type="EMBL" id="RNA34002.1"/>
    </source>
</evidence>
<keyword evidence="1" id="KW-0175">Coiled coil</keyword>
<proteinExistence type="predicted"/>
<dbReference type="AlphaFoldDB" id="A0A3M7SDY8"/>
<accession>A0A3M7SDY8</accession>
<organism evidence="2 3">
    <name type="scientific">Brachionus plicatilis</name>
    <name type="common">Marine rotifer</name>
    <name type="synonym">Brachionus muelleri</name>
    <dbReference type="NCBI Taxonomy" id="10195"/>
    <lineage>
        <taxon>Eukaryota</taxon>
        <taxon>Metazoa</taxon>
        <taxon>Spiralia</taxon>
        <taxon>Gnathifera</taxon>
        <taxon>Rotifera</taxon>
        <taxon>Eurotatoria</taxon>
        <taxon>Monogononta</taxon>
        <taxon>Pseudotrocha</taxon>
        <taxon>Ploima</taxon>
        <taxon>Brachionidae</taxon>
        <taxon>Brachionus</taxon>
    </lineage>
</organism>
<dbReference type="Proteomes" id="UP000276133">
    <property type="component" value="Unassembled WGS sequence"/>
</dbReference>
<reference evidence="2 3" key="1">
    <citation type="journal article" date="2018" name="Sci. Rep.">
        <title>Genomic signatures of local adaptation to the degree of environmental predictability in rotifers.</title>
        <authorList>
            <person name="Franch-Gras L."/>
            <person name="Hahn C."/>
            <person name="Garcia-Roger E.M."/>
            <person name="Carmona M.J."/>
            <person name="Serra M."/>
            <person name="Gomez A."/>
        </authorList>
    </citation>
    <scope>NUCLEOTIDE SEQUENCE [LARGE SCALE GENOMIC DNA]</scope>
    <source>
        <strain evidence="2">HYR1</strain>
    </source>
</reference>
<gene>
    <name evidence="2" type="ORF">BpHYR1_046720</name>
</gene>
<keyword evidence="3" id="KW-1185">Reference proteome</keyword>
<feature type="coiled-coil region" evidence="1">
    <location>
        <begin position="7"/>
        <end position="34"/>
    </location>
</feature>
<name>A0A3M7SDY8_BRAPC</name>
<evidence type="ECO:0000313" key="3">
    <source>
        <dbReference type="Proteomes" id="UP000276133"/>
    </source>
</evidence>
<evidence type="ECO:0000256" key="1">
    <source>
        <dbReference type="SAM" id="Coils"/>
    </source>
</evidence>
<dbReference type="EMBL" id="REGN01001539">
    <property type="protein sequence ID" value="RNA34002.1"/>
    <property type="molecule type" value="Genomic_DNA"/>
</dbReference>